<gene>
    <name evidence="1" type="ORF">DJ52_02465</name>
</gene>
<evidence type="ECO:0000313" key="2">
    <source>
        <dbReference type="Proteomes" id="UP000238924"/>
    </source>
</evidence>
<proteinExistence type="predicted"/>
<dbReference type="EMBL" id="JJMJ01000039">
    <property type="protein sequence ID" value="PPS22865.1"/>
    <property type="molecule type" value="Genomic_DNA"/>
</dbReference>
<protein>
    <submittedName>
        <fullName evidence="1">Hvp 101 VSH-1 tail protein</fullName>
    </submittedName>
</protein>
<organism evidence="1 2">
    <name type="scientific">Brachyspira murdochii</name>
    <dbReference type="NCBI Taxonomy" id="84378"/>
    <lineage>
        <taxon>Bacteria</taxon>
        <taxon>Pseudomonadati</taxon>
        <taxon>Spirochaetota</taxon>
        <taxon>Spirochaetia</taxon>
        <taxon>Brachyspirales</taxon>
        <taxon>Brachyspiraceae</taxon>
        <taxon>Brachyspira</taxon>
    </lineage>
</organism>
<reference evidence="1 2" key="1">
    <citation type="submission" date="2014-04" db="EMBL/GenBank/DDBJ databases">
        <title>Whole genome sequence of 'Brachyspira hampsonii' D13-03603F2.</title>
        <authorList>
            <person name="Patterson A.H."/>
            <person name="Chaban B."/>
            <person name="Fernando C."/>
            <person name="Harding J.C."/>
            <person name="Hill J.E."/>
        </authorList>
    </citation>
    <scope>NUCLEOTIDE SEQUENCE [LARGE SCALE GENOMIC DNA]</scope>
    <source>
        <strain evidence="1 2">D13-03603F2</strain>
    </source>
</reference>
<name>A0ABX5B6B7_9SPIR</name>
<accession>A0ABX5B6B7</accession>
<sequence length="721" mass="82111">MNLNENNIQAPFQYKISENTFELKTVSGGFLLNADNVQVKVFSGERLFCADIGYAIDGAVEEMEFLIDSIKVYPQVLENLDNLQTAEVKDNEVYLIRNELDFKSIVFFPPSDLNKNFKYTITTYSNTFSSFMFDDIAKKLNSLDINYPIKNYYENTDYKINDIIKYNGYLYRVFKDFTSDSTDYYLKSNCNILTPFKKLELDTYYKANELIEYNNNFFIVQEDFLYNQSSGILTNLNGLLKPLQDIIVWFDGIDKIYKNQIIIKDNFSYIVLEDIENPVWGNIQSKLDYFNKASNTFYDDTNSGFGNNTNTVQKAIEKLKSGKQDSLTAGNNINLNGNNISVIGGTNKEYVTGNNYYIDDLIIYDSKLYKVNEDFISTDWSIDRPKLTLISSGGSGGATEAIDVSFDNSKTNLEYMSGYDFPKFKIEIPETINLVLADADNTAEYQAAIIKQADGSYVLNASIENYTLTSHSQSIFFIIKSIDSNINVYQIYSILSQFFSFNSIYNLELNECRISNIEYELKSTIGFITESYTVIAISKQDLTNFNQGSYNMTLNIKNRVLRNEDRNIFASSFAFMSSQSVLDFYNFTLEQNNNSVKLKGEYTLKEGAGVVIGFYSPIIENYFNVSSGTVNIQNTTGITSSNGNPMKFGIYKSSNDEVYRGIPPYILFVGYQDDSTIQVGDTITFNLTPDKNSTLNPIYQNVTNVQEAVEEIVRRLAILES</sequence>
<evidence type="ECO:0000313" key="1">
    <source>
        <dbReference type="EMBL" id="PPS22865.1"/>
    </source>
</evidence>
<dbReference type="Proteomes" id="UP000238924">
    <property type="component" value="Unassembled WGS sequence"/>
</dbReference>
<keyword evidence="2" id="KW-1185">Reference proteome</keyword>
<dbReference type="RefSeq" id="WP_104617993.1">
    <property type="nucleotide sequence ID" value="NZ_JJMJ01000039.1"/>
</dbReference>
<comment type="caution">
    <text evidence="1">The sequence shown here is derived from an EMBL/GenBank/DDBJ whole genome shotgun (WGS) entry which is preliminary data.</text>
</comment>
<dbReference type="Gene3D" id="2.10.10.90">
    <property type="match status" value="1"/>
</dbReference>